<name>A0AAV2BLS3_9ARAC</name>
<reference evidence="1 2" key="1">
    <citation type="submission" date="2024-04" db="EMBL/GenBank/DDBJ databases">
        <authorList>
            <person name="Rising A."/>
            <person name="Reimegard J."/>
            <person name="Sonavane S."/>
            <person name="Akerstrom W."/>
            <person name="Nylinder S."/>
            <person name="Hedman E."/>
            <person name="Kallberg Y."/>
        </authorList>
    </citation>
    <scope>NUCLEOTIDE SEQUENCE [LARGE SCALE GENOMIC DNA]</scope>
</reference>
<protein>
    <submittedName>
        <fullName evidence="1">Uncharacterized protein</fullName>
    </submittedName>
</protein>
<dbReference type="EMBL" id="CAXIEN010000395">
    <property type="protein sequence ID" value="CAL1296389.1"/>
    <property type="molecule type" value="Genomic_DNA"/>
</dbReference>
<gene>
    <name evidence="1" type="ORF">LARSCL_LOCUS19760</name>
</gene>
<sequence>MTLVLYGKISLVSNDKLLIAIPNGSKLVCVDEWINGRFLRDILPELFHEHQIHHSLHGNPVFTAPTLAPNEKANRGLKRQVRCGCVCMMEASDCAKIYDLSREATVCNVMVVRAWPPPFPLRLCQWLDNSYLDPQLARTEI</sequence>
<evidence type="ECO:0000313" key="1">
    <source>
        <dbReference type="EMBL" id="CAL1296389.1"/>
    </source>
</evidence>
<dbReference type="Proteomes" id="UP001497382">
    <property type="component" value="Unassembled WGS sequence"/>
</dbReference>
<dbReference type="AlphaFoldDB" id="A0AAV2BLS3"/>
<keyword evidence="2" id="KW-1185">Reference proteome</keyword>
<organism evidence="1 2">
    <name type="scientific">Larinioides sclopetarius</name>
    <dbReference type="NCBI Taxonomy" id="280406"/>
    <lineage>
        <taxon>Eukaryota</taxon>
        <taxon>Metazoa</taxon>
        <taxon>Ecdysozoa</taxon>
        <taxon>Arthropoda</taxon>
        <taxon>Chelicerata</taxon>
        <taxon>Arachnida</taxon>
        <taxon>Araneae</taxon>
        <taxon>Araneomorphae</taxon>
        <taxon>Entelegynae</taxon>
        <taxon>Araneoidea</taxon>
        <taxon>Araneidae</taxon>
        <taxon>Larinioides</taxon>
    </lineage>
</organism>
<evidence type="ECO:0000313" key="2">
    <source>
        <dbReference type="Proteomes" id="UP001497382"/>
    </source>
</evidence>
<comment type="caution">
    <text evidence="1">The sequence shown here is derived from an EMBL/GenBank/DDBJ whole genome shotgun (WGS) entry which is preliminary data.</text>
</comment>
<proteinExistence type="predicted"/>
<accession>A0AAV2BLS3</accession>